<dbReference type="GO" id="GO:0000166">
    <property type="term" value="F:nucleotide binding"/>
    <property type="evidence" value="ECO:0007669"/>
    <property type="project" value="InterPro"/>
</dbReference>
<name>A0A9P9FVK4_FUSRE</name>
<dbReference type="EMBL" id="JAGMUX010000030">
    <property type="protein sequence ID" value="KAH7213261.1"/>
    <property type="molecule type" value="Genomic_DNA"/>
</dbReference>
<feature type="domain" description="Gal80p-like C-terminal" evidence="2">
    <location>
        <begin position="143"/>
        <end position="290"/>
    </location>
</feature>
<protein>
    <recommendedName>
        <fullName evidence="5">Gfo/Idh/MocA-like oxidoreductase N-terminal domain-containing protein</fullName>
    </recommendedName>
</protein>
<dbReference type="PANTHER" id="PTHR43708:SF1">
    <property type="entry name" value="GALACTOSE_LACTOSE METABOLISM REGULATORY PROTEIN GAL80"/>
    <property type="match status" value="1"/>
</dbReference>
<dbReference type="Proteomes" id="UP000720189">
    <property type="component" value="Unassembled WGS sequence"/>
</dbReference>
<evidence type="ECO:0008006" key="5">
    <source>
        <dbReference type="Google" id="ProtNLM"/>
    </source>
</evidence>
<evidence type="ECO:0000313" key="3">
    <source>
        <dbReference type="EMBL" id="KAH7213261.1"/>
    </source>
</evidence>
<dbReference type="AlphaFoldDB" id="A0A9P9FVK4"/>
<comment type="caution">
    <text evidence="3">The sequence shown here is derived from an EMBL/GenBank/DDBJ whole genome shotgun (WGS) entry which is preliminary data.</text>
</comment>
<proteinExistence type="predicted"/>
<accession>A0A9P9FVK4</accession>
<evidence type="ECO:0000259" key="2">
    <source>
        <dbReference type="Pfam" id="PF22685"/>
    </source>
</evidence>
<evidence type="ECO:0000313" key="4">
    <source>
        <dbReference type="Proteomes" id="UP000720189"/>
    </source>
</evidence>
<dbReference type="RefSeq" id="XP_046041709.1">
    <property type="nucleotide sequence ID" value="XM_046198245.1"/>
</dbReference>
<gene>
    <name evidence="3" type="ORF">BKA55DRAFT_681304</name>
</gene>
<dbReference type="InterPro" id="IPR000683">
    <property type="entry name" value="Gfo/Idh/MocA-like_OxRdtase_N"/>
</dbReference>
<organism evidence="3 4">
    <name type="scientific">Fusarium redolens</name>
    <dbReference type="NCBI Taxonomy" id="48865"/>
    <lineage>
        <taxon>Eukaryota</taxon>
        <taxon>Fungi</taxon>
        <taxon>Dikarya</taxon>
        <taxon>Ascomycota</taxon>
        <taxon>Pezizomycotina</taxon>
        <taxon>Sordariomycetes</taxon>
        <taxon>Hypocreomycetidae</taxon>
        <taxon>Hypocreales</taxon>
        <taxon>Nectriaceae</taxon>
        <taxon>Fusarium</taxon>
        <taxon>Fusarium redolens species complex</taxon>
    </lineage>
</organism>
<dbReference type="PANTHER" id="PTHR43708">
    <property type="entry name" value="CONSERVED EXPRESSED OXIDOREDUCTASE (EUROFUNG)"/>
    <property type="match status" value="1"/>
</dbReference>
<keyword evidence="4" id="KW-1185">Reference proteome</keyword>
<sequence length="377" mass="40914">MTPTRVGLVGLAPIDVLEPVGGNWGVLSHLKPILESPRYDIVAVCNSSVESARKSIEFHKLPDTVKAYGNPKDLANDSNVDLVVVSVNVAKHFMLAQPALQNGKKVVVEWPLGATLKESEELAALAASKGVQTAVGLQGRADPLIVKVKEILDKGTIGRVTSSVVVGCTSALPADIWLDSGLYYLNMDSGGNEFYINFGHFLDTFTHTLGDFETIQSTLKTQHPVVPIFSMEKQTIVDPAYNKTAPDHMLVQGVLTSGAVAAISFRKAKKPVDDLSIRWLITGTEGEIEVTVPEGHFQMGPDGSTLRLRVGKEGEVQDVSFKEAAVPEHIQKAPVVGRNTARVYEAFGQDQEKYADFESALKTHKLLDQIARDAKYI</sequence>
<dbReference type="InterPro" id="IPR055080">
    <property type="entry name" value="Gal80p-like_C"/>
</dbReference>
<reference evidence="3" key="1">
    <citation type="journal article" date="2021" name="Nat. Commun.">
        <title>Genetic determinants of endophytism in the Arabidopsis root mycobiome.</title>
        <authorList>
            <person name="Mesny F."/>
            <person name="Miyauchi S."/>
            <person name="Thiergart T."/>
            <person name="Pickel B."/>
            <person name="Atanasova L."/>
            <person name="Karlsson M."/>
            <person name="Huettel B."/>
            <person name="Barry K.W."/>
            <person name="Haridas S."/>
            <person name="Chen C."/>
            <person name="Bauer D."/>
            <person name="Andreopoulos W."/>
            <person name="Pangilinan J."/>
            <person name="LaButti K."/>
            <person name="Riley R."/>
            <person name="Lipzen A."/>
            <person name="Clum A."/>
            <person name="Drula E."/>
            <person name="Henrissat B."/>
            <person name="Kohler A."/>
            <person name="Grigoriev I.V."/>
            <person name="Martin F.M."/>
            <person name="Hacquard S."/>
        </authorList>
    </citation>
    <scope>NUCLEOTIDE SEQUENCE</scope>
    <source>
        <strain evidence="3">MPI-CAGE-AT-0023</strain>
    </source>
</reference>
<evidence type="ECO:0000259" key="1">
    <source>
        <dbReference type="Pfam" id="PF01408"/>
    </source>
</evidence>
<dbReference type="Pfam" id="PF22685">
    <property type="entry name" value="Gal80p_C-like"/>
    <property type="match status" value="1"/>
</dbReference>
<dbReference type="InterPro" id="IPR051317">
    <property type="entry name" value="Gfo/Idh/MocA_oxidoreduct"/>
</dbReference>
<dbReference type="OrthoDB" id="64915at2759"/>
<dbReference type="Gene3D" id="3.40.50.720">
    <property type="entry name" value="NAD(P)-binding Rossmann-like Domain"/>
    <property type="match status" value="1"/>
</dbReference>
<dbReference type="InterPro" id="IPR036291">
    <property type="entry name" value="NAD(P)-bd_dom_sf"/>
</dbReference>
<dbReference type="Gene3D" id="3.30.360.10">
    <property type="entry name" value="Dihydrodipicolinate Reductase, domain 2"/>
    <property type="match status" value="1"/>
</dbReference>
<dbReference type="Pfam" id="PF01408">
    <property type="entry name" value="GFO_IDH_MocA"/>
    <property type="match status" value="1"/>
</dbReference>
<dbReference type="SUPFAM" id="SSF51735">
    <property type="entry name" value="NAD(P)-binding Rossmann-fold domains"/>
    <property type="match status" value="1"/>
</dbReference>
<dbReference type="SUPFAM" id="SSF55347">
    <property type="entry name" value="Glyceraldehyde-3-phosphate dehydrogenase-like, C-terminal domain"/>
    <property type="match status" value="1"/>
</dbReference>
<feature type="domain" description="Gfo/Idh/MocA-like oxidoreductase N-terminal" evidence="1">
    <location>
        <begin position="24"/>
        <end position="136"/>
    </location>
</feature>
<dbReference type="GeneID" id="70228199"/>